<dbReference type="PANTHER" id="PTHR33121:SF79">
    <property type="entry name" value="CYCLIC DI-GMP PHOSPHODIESTERASE PDED-RELATED"/>
    <property type="match status" value="1"/>
</dbReference>
<reference evidence="2 3" key="1">
    <citation type="journal article" date="2011" name="Stand. Genomic Sci.">
        <title>Complete genome sequence of Rhodospirillum rubrum type strain (S1).</title>
        <authorList>
            <person name="Munk A.C."/>
            <person name="Copeland A."/>
            <person name="Lucas S."/>
            <person name="Lapidus A."/>
            <person name="Del Rio T.G."/>
            <person name="Barry K."/>
            <person name="Detter J.C."/>
            <person name="Hammon N."/>
            <person name="Israni S."/>
            <person name="Pitluck S."/>
            <person name="Brettin T."/>
            <person name="Bruce D."/>
            <person name="Han C."/>
            <person name="Tapia R."/>
            <person name="Gilna P."/>
            <person name="Schmutz J."/>
            <person name="Larimer F."/>
            <person name="Land M."/>
            <person name="Kyrpides N.C."/>
            <person name="Mavromatis K."/>
            <person name="Richardson P."/>
            <person name="Rohde M."/>
            <person name="Goker M."/>
            <person name="Klenk H.P."/>
            <person name="Zhang Y."/>
            <person name="Roberts G.P."/>
            <person name="Reslewic S."/>
            <person name="Schwartz D.C."/>
        </authorList>
    </citation>
    <scope>NUCLEOTIDE SEQUENCE [LARGE SCALE GENOMIC DNA]</scope>
    <source>
        <strain evidence="3">ATCC 11170 / ATH 1.1.1 / DSM 467 / LMG 4362 / NCIMB 8255 / S1</strain>
    </source>
</reference>
<dbReference type="HOGENOM" id="CLU_000445_70_50_5"/>
<dbReference type="STRING" id="269796.Rru_A1659"/>
<evidence type="ECO:0000313" key="3">
    <source>
        <dbReference type="Proteomes" id="UP000001929"/>
    </source>
</evidence>
<dbReference type="PATRIC" id="fig|269796.9.peg.1736"/>
<dbReference type="EMBL" id="CP000230">
    <property type="protein sequence ID" value="ABC22459.1"/>
    <property type="molecule type" value="Genomic_DNA"/>
</dbReference>
<dbReference type="InterPro" id="IPR001633">
    <property type="entry name" value="EAL_dom"/>
</dbReference>
<evidence type="ECO:0000259" key="1">
    <source>
        <dbReference type="PROSITE" id="PS50883"/>
    </source>
</evidence>
<protein>
    <submittedName>
        <fullName evidence="2">Diguanylate phosphodiesterase (EAL domain)</fullName>
    </submittedName>
</protein>
<dbReference type="Pfam" id="PF00563">
    <property type="entry name" value="EAL"/>
    <property type="match status" value="1"/>
</dbReference>
<dbReference type="InterPro" id="IPR035919">
    <property type="entry name" value="EAL_sf"/>
</dbReference>
<dbReference type="GO" id="GO:0071111">
    <property type="term" value="F:cyclic-guanylate-specific phosphodiesterase activity"/>
    <property type="evidence" value="ECO:0007669"/>
    <property type="project" value="InterPro"/>
</dbReference>
<dbReference type="Proteomes" id="UP000001929">
    <property type="component" value="Chromosome"/>
</dbReference>
<dbReference type="CDD" id="cd00130">
    <property type="entry name" value="PAS"/>
    <property type="match status" value="1"/>
</dbReference>
<evidence type="ECO:0000313" key="2">
    <source>
        <dbReference type="EMBL" id="ABC22459.1"/>
    </source>
</evidence>
<keyword evidence="3" id="KW-1185">Reference proteome</keyword>
<dbReference type="RefSeq" id="WP_011389349.1">
    <property type="nucleotide sequence ID" value="NC_007643.1"/>
</dbReference>
<proteinExistence type="predicted"/>
<dbReference type="EnsemblBacteria" id="ABC22459">
    <property type="protein sequence ID" value="ABC22459"/>
    <property type="gene ID" value="Rru_A1659"/>
</dbReference>
<accession>Q2RTT6</accession>
<dbReference type="KEGG" id="rru:Rru_A1659"/>
<dbReference type="SUPFAM" id="SSF141868">
    <property type="entry name" value="EAL domain-like"/>
    <property type="match status" value="1"/>
</dbReference>
<dbReference type="InterPro" id="IPR000014">
    <property type="entry name" value="PAS"/>
</dbReference>
<dbReference type="InterPro" id="IPR050706">
    <property type="entry name" value="Cyclic-di-GMP_PDE-like"/>
</dbReference>
<dbReference type="PANTHER" id="PTHR33121">
    <property type="entry name" value="CYCLIC DI-GMP PHOSPHODIESTERASE PDEF"/>
    <property type="match status" value="1"/>
</dbReference>
<dbReference type="PhylomeDB" id="Q2RTT6"/>
<dbReference type="eggNOG" id="COG2200">
    <property type="taxonomic scope" value="Bacteria"/>
</dbReference>
<dbReference type="PROSITE" id="PS50883">
    <property type="entry name" value="EAL"/>
    <property type="match status" value="1"/>
</dbReference>
<dbReference type="SMART" id="SM00052">
    <property type="entry name" value="EAL"/>
    <property type="match status" value="1"/>
</dbReference>
<name>Q2RTT6_RHORT</name>
<dbReference type="Gene3D" id="3.20.20.450">
    <property type="entry name" value="EAL domain"/>
    <property type="match status" value="1"/>
</dbReference>
<feature type="domain" description="EAL" evidence="1">
    <location>
        <begin position="272"/>
        <end position="524"/>
    </location>
</feature>
<organism evidence="2 3">
    <name type="scientific">Rhodospirillum rubrum (strain ATCC 11170 / ATH 1.1.1 / DSM 467 / LMG 4362 / NCIMB 8255 / S1)</name>
    <dbReference type="NCBI Taxonomy" id="269796"/>
    <lineage>
        <taxon>Bacteria</taxon>
        <taxon>Pseudomonadati</taxon>
        <taxon>Pseudomonadota</taxon>
        <taxon>Alphaproteobacteria</taxon>
        <taxon>Rhodospirillales</taxon>
        <taxon>Rhodospirillaceae</taxon>
        <taxon>Rhodospirillum</taxon>
    </lineage>
</organism>
<dbReference type="CDD" id="cd01948">
    <property type="entry name" value="EAL"/>
    <property type="match status" value="1"/>
</dbReference>
<gene>
    <name evidence="2" type="ordered locus">Rru_A1659</name>
</gene>
<dbReference type="AlphaFoldDB" id="Q2RTT6"/>
<sequence>MQIDSRDRIVFAAGPFEAFIDRRQDDLRGEEVATLMVPEDRVLMGQCLKLVRRKGRASGEVVRLYRPRGAPLSMDFAGYTLDQQSFIALRLTSHRGYGARDGIPRDPQSGLLPPQAFSELASGKIKQSQETGQDFGVTVIDLPGLGGLCDRLPSPGALGLLRSVGASLRACAFDDNSATEIAQGRYGLVHDGAADLEALRHDLSEIVRQHDPDGEEGRVETSAIDLEGIDQIDEGDLAKGLIYAINQCQRADGAAISLRMLSTSIPQLVHQGINEVALFRRVVANRSFDIVLQPIVSLSTGDIHHYEALCRFDSSRPDLSPYRAITFAEETGLIHDFDLAMAEKVLGWLSGKPRNSDAYRVAVNISGFSIGVDSYVKGLLDLLRAEPWTKGKMLFEITESSKMTDLDSANSFIGSLRDSGYQVCLDDFGAGAASFQYLSALEVDVVKIDGSAVRNAMRGPKGLAFLSALTELCRRLGVTTIAEMIDTKESLDFVRSCGCDFVQGYLFGRPSADLKSFQPLPNLGLLRGSPDRLRGRAGLS</sequence>